<proteinExistence type="predicted"/>
<dbReference type="InterPro" id="IPR021399">
    <property type="entry name" value="DUF3038"/>
</dbReference>
<reference evidence="1 2" key="1">
    <citation type="submission" date="2023-12" db="EMBL/GenBank/DDBJ databases">
        <title>Baltic Sea Cyanobacteria.</title>
        <authorList>
            <person name="Delbaje E."/>
            <person name="Fewer D.P."/>
            <person name="Shishido T.K."/>
        </authorList>
    </citation>
    <scope>NUCLEOTIDE SEQUENCE [LARGE SCALE GENOMIC DNA]</scope>
    <source>
        <strain evidence="1 2">CCNP 1315</strain>
    </source>
</reference>
<evidence type="ECO:0000313" key="2">
    <source>
        <dbReference type="Proteomes" id="UP001301728"/>
    </source>
</evidence>
<accession>A0ABU5U410</accession>
<evidence type="ECO:0000313" key="1">
    <source>
        <dbReference type="EMBL" id="MEA5521933.1"/>
    </source>
</evidence>
<gene>
    <name evidence="1" type="ORF">VB854_23620</name>
</gene>
<name>A0ABU5U410_9CYAN</name>
<organism evidence="1 2">
    <name type="scientific">Limnoraphis robusta CCNP1315</name>
    <dbReference type="NCBI Taxonomy" id="3110306"/>
    <lineage>
        <taxon>Bacteria</taxon>
        <taxon>Bacillati</taxon>
        <taxon>Cyanobacteriota</taxon>
        <taxon>Cyanophyceae</taxon>
        <taxon>Oscillatoriophycideae</taxon>
        <taxon>Oscillatoriales</taxon>
        <taxon>Sirenicapillariaceae</taxon>
        <taxon>Limnoraphis</taxon>
    </lineage>
</organism>
<dbReference type="Pfam" id="PF11237">
    <property type="entry name" value="DUF3038"/>
    <property type="match status" value="1"/>
</dbReference>
<sequence length="186" mass="21190">MQALAMADDHGLNWQALNLEREPEPTQLDRITHRLELVMLALVGLTGVGSETLVEVAHQLNLQSIIADRLTQTENSEQEKLLTVDEARSLVLIICYLAKQNQALIRRAISLLEQYTQSEHDLRQVALIRDYLDAFNQMYQEQIDPTASAPSDALNPLAIKLLIELLFYSNSNSPQRFWLVLLNQNR</sequence>
<dbReference type="EMBL" id="JAYGHT010000141">
    <property type="protein sequence ID" value="MEA5521933.1"/>
    <property type="molecule type" value="Genomic_DNA"/>
</dbReference>
<dbReference type="Proteomes" id="UP001301728">
    <property type="component" value="Unassembled WGS sequence"/>
</dbReference>
<comment type="caution">
    <text evidence="1">The sequence shown here is derived from an EMBL/GenBank/DDBJ whole genome shotgun (WGS) entry which is preliminary data.</text>
</comment>
<keyword evidence="2" id="KW-1185">Reference proteome</keyword>
<protein>
    <submittedName>
        <fullName evidence="1">DUF3038 domain-containing protein</fullName>
    </submittedName>
</protein>